<feature type="domain" description="WAP" evidence="2">
    <location>
        <begin position="25"/>
        <end position="74"/>
    </location>
</feature>
<evidence type="ECO:0000256" key="1">
    <source>
        <dbReference type="SAM" id="SignalP"/>
    </source>
</evidence>
<feature type="domain" description="WAP" evidence="2">
    <location>
        <begin position="419"/>
        <end position="466"/>
    </location>
</feature>
<comment type="caution">
    <text evidence="3">The sequence shown here is derived from an EMBL/GenBank/DDBJ whole genome shotgun (WGS) entry which is preliminary data.</text>
</comment>
<keyword evidence="1" id="KW-0732">Signal</keyword>
<reference evidence="3" key="1">
    <citation type="journal article" date="2022" name="bioRxiv">
        <title>Sequencing and chromosome-scale assembly of the giantPleurodeles waltlgenome.</title>
        <authorList>
            <person name="Brown T."/>
            <person name="Elewa A."/>
            <person name="Iarovenko S."/>
            <person name="Subramanian E."/>
            <person name="Araus A.J."/>
            <person name="Petzold A."/>
            <person name="Susuki M."/>
            <person name="Suzuki K.-i.T."/>
            <person name="Hayashi T."/>
            <person name="Toyoda A."/>
            <person name="Oliveira C."/>
            <person name="Osipova E."/>
            <person name="Leigh N.D."/>
            <person name="Simon A."/>
            <person name="Yun M.H."/>
        </authorList>
    </citation>
    <scope>NUCLEOTIDE SEQUENCE</scope>
    <source>
        <strain evidence="3">20211129_DDA</strain>
        <tissue evidence="3">Liver</tissue>
    </source>
</reference>
<feature type="domain" description="WAP" evidence="2">
    <location>
        <begin position="170"/>
        <end position="222"/>
    </location>
</feature>
<organism evidence="3 4">
    <name type="scientific">Pleurodeles waltl</name>
    <name type="common">Iberian ribbed newt</name>
    <dbReference type="NCBI Taxonomy" id="8319"/>
    <lineage>
        <taxon>Eukaryota</taxon>
        <taxon>Metazoa</taxon>
        <taxon>Chordata</taxon>
        <taxon>Craniata</taxon>
        <taxon>Vertebrata</taxon>
        <taxon>Euteleostomi</taxon>
        <taxon>Amphibia</taxon>
        <taxon>Batrachia</taxon>
        <taxon>Caudata</taxon>
        <taxon>Salamandroidea</taxon>
        <taxon>Salamandridae</taxon>
        <taxon>Pleurodelinae</taxon>
        <taxon>Pleurodeles</taxon>
    </lineage>
</organism>
<dbReference type="InterPro" id="IPR050514">
    <property type="entry name" value="WAP_four-disulfide_core"/>
</dbReference>
<accession>A0AAV7S2Y1</accession>
<dbReference type="GO" id="GO:0005615">
    <property type="term" value="C:extracellular space"/>
    <property type="evidence" value="ECO:0007669"/>
    <property type="project" value="TreeGrafter"/>
</dbReference>
<name>A0AAV7S2Y1_PLEWA</name>
<dbReference type="SUPFAM" id="SSF57256">
    <property type="entry name" value="Elafin-like"/>
    <property type="match status" value="10"/>
</dbReference>
<dbReference type="InterPro" id="IPR036645">
    <property type="entry name" value="Elafin-like_sf"/>
</dbReference>
<feature type="domain" description="WAP" evidence="2">
    <location>
        <begin position="369"/>
        <end position="416"/>
    </location>
</feature>
<feature type="chain" id="PRO_5043574700" description="WAP domain-containing protein" evidence="1">
    <location>
        <begin position="20"/>
        <end position="524"/>
    </location>
</feature>
<feature type="domain" description="WAP" evidence="2">
    <location>
        <begin position="223"/>
        <end position="272"/>
    </location>
</feature>
<gene>
    <name evidence="3" type="ORF">NDU88_011547</name>
</gene>
<protein>
    <recommendedName>
        <fullName evidence="2">WAP domain-containing protein</fullName>
    </recommendedName>
</protein>
<proteinExistence type="predicted"/>
<dbReference type="EMBL" id="JANPWB010000009">
    <property type="protein sequence ID" value="KAJ1158874.1"/>
    <property type="molecule type" value="Genomic_DNA"/>
</dbReference>
<dbReference type="PROSITE" id="PS51390">
    <property type="entry name" value="WAP"/>
    <property type="match status" value="8"/>
</dbReference>
<dbReference type="PRINTS" id="PR00003">
    <property type="entry name" value="4DISULPHCORE"/>
</dbReference>
<dbReference type="Gene3D" id="4.10.75.10">
    <property type="entry name" value="Elafin-like"/>
    <property type="match status" value="9"/>
</dbReference>
<sequence>MRASLGCLVPLALLAICKGGPSDHPEVKPGECPYQFRDYDTPPPYLHECNADSDCQGPQKCCIIFSIRECRNAVPAKGKPGICPGQQRDMFPELEDLCMTDRDCPEEQKCCFFHGGNTCMNAVKATTFGCPKKDALCKRPRMTTCEDDTDCHGYERCCESHCVLPCKDPVIEKKGSCPLPPSYPTCTDFHSPPTNKCSTNQQCPGDEKCCEYGCRLQCKKPLQEKPGFCPAFNRSNCLFSTPAPAECSSDNQCPGTQRCCCNGNCRMGCTKTVTVKPGTCPPPSAQCGLPLPAQQCEDDSDCPGRKKCCSQCGIRCTNPSENPGFCPVDPEKEKQCSYLPPPQCSSDADCEAHEKCCLFGCGVQCVKALPVKPGMCPPAVAKCKPPLADPECHDDGDCPLNKKCCQLCGSKCLDAVPDHEGVCPSFISKSLVCPAVYAPSCGHDWSCAADEKCCTVGCQRKCVKALKEKMGDCAKVTNVTEAIDACNKCNNDKDCPGYDRCCTGLKGRECRQPLFVGLPVPEED</sequence>
<dbReference type="Proteomes" id="UP001066276">
    <property type="component" value="Chromosome 5"/>
</dbReference>
<evidence type="ECO:0000259" key="2">
    <source>
        <dbReference type="PROSITE" id="PS51390"/>
    </source>
</evidence>
<dbReference type="PANTHER" id="PTHR19441:SF95">
    <property type="entry name" value="PERLWAPIN ISOFORM X1"/>
    <property type="match status" value="1"/>
</dbReference>
<dbReference type="GO" id="GO:0045087">
    <property type="term" value="P:innate immune response"/>
    <property type="evidence" value="ECO:0007669"/>
    <property type="project" value="TreeGrafter"/>
</dbReference>
<dbReference type="GO" id="GO:0004867">
    <property type="term" value="F:serine-type endopeptidase inhibitor activity"/>
    <property type="evidence" value="ECO:0007669"/>
    <property type="project" value="TreeGrafter"/>
</dbReference>
<evidence type="ECO:0000313" key="4">
    <source>
        <dbReference type="Proteomes" id="UP001066276"/>
    </source>
</evidence>
<feature type="domain" description="WAP" evidence="2">
    <location>
        <begin position="273"/>
        <end position="320"/>
    </location>
</feature>
<keyword evidence="4" id="KW-1185">Reference proteome</keyword>
<dbReference type="SMART" id="SM00217">
    <property type="entry name" value="WAP"/>
    <property type="match status" value="10"/>
</dbReference>
<evidence type="ECO:0000313" key="3">
    <source>
        <dbReference type="EMBL" id="KAJ1158874.1"/>
    </source>
</evidence>
<feature type="signal peptide" evidence="1">
    <location>
        <begin position="1"/>
        <end position="19"/>
    </location>
</feature>
<dbReference type="GO" id="GO:0019731">
    <property type="term" value="P:antibacterial humoral response"/>
    <property type="evidence" value="ECO:0007669"/>
    <property type="project" value="TreeGrafter"/>
</dbReference>
<feature type="domain" description="WAP" evidence="2">
    <location>
        <begin position="76"/>
        <end position="123"/>
    </location>
</feature>
<dbReference type="PANTHER" id="PTHR19441">
    <property type="entry name" value="WHEY ACDIC PROTEIN WAP"/>
    <property type="match status" value="1"/>
</dbReference>
<dbReference type="Pfam" id="PF00095">
    <property type="entry name" value="WAP"/>
    <property type="match status" value="9"/>
</dbReference>
<feature type="domain" description="WAP" evidence="2">
    <location>
        <begin position="323"/>
        <end position="368"/>
    </location>
</feature>
<dbReference type="InterPro" id="IPR008197">
    <property type="entry name" value="WAP_dom"/>
</dbReference>
<dbReference type="AlphaFoldDB" id="A0AAV7S2Y1"/>